<organism evidence="1 2">
    <name type="scientific">Enhygromyxa salina</name>
    <dbReference type="NCBI Taxonomy" id="215803"/>
    <lineage>
        <taxon>Bacteria</taxon>
        <taxon>Pseudomonadati</taxon>
        <taxon>Myxococcota</taxon>
        <taxon>Polyangia</taxon>
        <taxon>Nannocystales</taxon>
        <taxon>Nannocystaceae</taxon>
        <taxon>Enhygromyxa</taxon>
    </lineage>
</organism>
<dbReference type="EMBL" id="PVNK01000293">
    <property type="protein sequence ID" value="PRP90140.1"/>
    <property type="molecule type" value="Genomic_DNA"/>
</dbReference>
<dbReference type="Proteomes" id="UP000237968">
    <property type="component" value="Unassembled WGS sequence"/>
</dbReference>
<protein>
    <submittedName>
        <fullName evidence="1">Uncharacterized protein</fullName>
    </submittedName>
</protein>
<sequence>MGIGPKRLRLLQLGLRIPQLGARCQVQAEAAAGRRYIVRACASVTTTP</sequence>
<comment type="caution">
    <text evidence="1">The sequence shown here is derived from an EMBL/GenBank/DDBJ whole genome shotgun (WGS) entry which is preliminary data.</text>
</comment>
<keyword evidence="2" id="KW-1185">Reference proteome</keyword>
<dbReference type="AlphaFoldDB" id="A0A2S9XBG3"/>
<gene>
    <name evidence="1" type="ORF">ENSA5_67580</name>
</gene>
<evidence type="ECO:0000313" key="1">
    <source>
        <dbReference type="EMBL" id="PRP90140.1"/>
    </source>
</evidence>
<proteinExistence type="predicted"/>
<reference evidence="1 2" key="1">
    <citation type="submission" date="2018-03" db="EMBL/GenBank/DDBJ databases">
        <title>Draft Genome Sequences of the Obligatory Marine Myxobacteria Enhygromyxa salina SWB005.</title>
        <authorList>
            <person name="Poehlein A."/>
            <person name="Moghaddam J.A."/>
            <person name="Harms H."/>
            <person name="Alanjari M."/>
            <person name="Koenig G.M."/>
            <person name="Daniel R."/>
            <person name="Schaeberle T.F."/>
        </authorList>
    </citation>
    <scope>NUCLEOTIDE SEQUENCE [LARGE SCALE GENOMIC DNA]</scope>
    <source>
        <strain evidence="1 2">SWB005</strain>
    </source>
</reference>
<evidence type="ECO:0000313" key="2">
    <source>
        <dbReference type="Proteomes" id="UP000237968"/>
    </source>
</evidence>
<name>A0A2S9XBG3_9BACT</name>
<accession>A0A2S9XBG3</accession>